<dbReference type="SUPFAM" id="SSF53098">
    <property type="entry name" value="Ribonuclease H-like"/>
    <property type="match status" value="1"/>
</dbReference>
<evidence type="ECO:0000256" key="2">
    <source>
        <dbReference type="ARBA" id="ARBA00022578"/>
    </source>
</evidence>
<evidence type="ECO:0000313" key="6">
    <source>
        <dbReference type="EMBL" id="AXA43577.1"/>
    </source>
</evidence>
<geneLocation type="plasmid" evidence="6 7">
    <name>unnamed2</name>
</geneLocation>
<name>A0A2Z4YQA0_RHILE</name>
<dbReference type="InterPro" id="IPR001584">
    <property type="entry name" value="Integrase_cat-core"/>
</dbReference>
<dbReference type="PANTHER" id="PTHR35528">
    <property type="entry name" value="BLL1675 PROTEIN"/>
    <property type="match status" value="1"/>
</dbReference>
<dbReference type="PANTHER" id="PTHR35528:SF3">
    <property type="entry name" value="BLL1675 PROTEIN"/>
    <property type="match status" value="1"/>
</dbReference>
<dbReference type="InterPro" id="IPR036397">
    <property type="entry name" value="RNaseH_sf"/>
</dbReference>
<dbReference type="Pfam" id="PF13610">
    <property type="entry name" value="DDE_Tnp_IS240"/>
    <property type="match status" value="1"/>
</dbReference>
<keyword evidence="2" id="KW-0815">Transposition</keyword>
<evidence type="ECO:0000256" key="3">
    <source>
        <dbReference type="ARBA" id="ARBA00023125"/>
    </source>
</evidence>
<keyword evidence="3" id="KW-0238">DNA-binding</keyword>
<evidence type="ECO:0000256" key="1">
    <source>
        <dbReference type="ARBA" id="ARBA00002286"/>
    </source>
</evidence>
<keyword evidence="4" id="KW-0233">DNA recombination</keyword>
<dbReference type="GO" id="GO:0032196">
    <property type="term" value="P:transposition"/>
    <property type="evidence" value="ECO:0007669"/>
    <property type="project" value="UniProtKB-KW"/>
</dbReference>
<dbReference type="EMBL" id="CP030762">
    <property type="protein sequence ID" value="AXA43577.1"/>
    <property type="molecule type" value="Genomic_DNA"/>
</dbReference>
<dbReference type="AlphaFoldDB" id="A0A2Z4YQA0"/>
<dbReference type="GO" id="GO:0006310">
    <property type="term" value="P:DNA recombination"/>
    <property type="evidence" value="ECO:0007669"/>
    <property type="project" value="UniProtKB-KW"/>
</dbReference>
<dbReference type="InterPro" id="IPR052183">
    <property type="entry name" value="IS_Transposase"/>
</dbReference>
<dbReference type="PROSITE" id="PS50994">
    <property type="entry name" value="INTEGRASE"/>
    <property type="match status" value="1"/>
</dbReference>
<evidence type="ECO:0000313" key="7">
    <source>
        <dbReference type="Proteomes" id="UP000251166"/>
    </source>
</evidence>
<comment type="function">
    <text evidence="1">Involved in the transposition of the insertion sequence.</text>
</comment>
<sequence length="240" mass="28012">MLKMSRQIEFADDGRFQRQSLPERRDFIRGIFLVRYAVSYRDLEEIMAERGVTVDHATLNRWVVKYSPLIACQAQRRKSATSRSWRMDETYIQVKGKWTYFYRAVDKFGKTLDFMLSEHRDEAAASAFFARTIKNNGWPEKVVIDTSGANLAGLQNINWLLLLLYGWFWLIEIRQVKYLNNTIEQDHRFIKKLTRPMKGFKSFQSASATLDGIEVAHMIRKRQFSTSGQSAFQQFAALAA</sequence>
<keyword evidence="6" id="KW-0614">Plasmid</keyword>
<reference evidence="6 7" key="1">
    <citation type="submission" date="2018-07" db="EMBL/GenBank/DDBJ databases">
        <title>Rhizobium leguminosarum strain:ATCC 14479 Genome sequencing and assembly.</title>
        <authorList>
            <person name="Chakraborty R."/>
        </authorList>
    </citation>
    <scope>NUCLEOTIDE SEQUENCE [LARGE SCALE GENOMIC DNA]</scope>
    <source>
        <strain evidence="6 7">ATCC 14479</strain>
        <plasmid evidence="7">Plasmid unnamed2</plasmid>
    </source>
</reference>
<dbReference type="GO" id="GO:0015074">
    <property type="term" value="P:DNA integration"/>
    <property type="evidence" value="ECO:0007669"/>
    <property type="project" value="InterPro"/>
</dbReference>
<evidence type="ECO:0000259" key="5">
    <source>
        <dbReference type="PROSITE" id="PS50994"/>
    </source>
</evidence>
<dbReference type="NCBIfam" id="NF033587">
    <property type="entry name" value="transpos_IS6"/>
    <property type="match status" value="1"/>
</dbReference>
<accession>A0A2Z4YQA0</accession>
<protein>
    <submittedName>
        <fullName evidence="6">DDE domain family protein</fullName>
    </submittedName>
</protein>
<evidence type="ECO:0000256" key="4">
    <source>
        <dbReference type="ARBA" id="ARBA00023172"/>
    </source>
</evidence>
<dbReference type="GO" id="GO:0003677">
    <property type="term" value="F:DNA binding"/>
    <property type="evidence" value="ECO:0007669"/>
    <property type="project" value="UniProtKB-KW"/>
</dbReference>
<dbReference type="Proteomes" id="UP000251166">
    <property type="component" value="Plasmid unnamed2"/>
</dbReference>
<dbReference type="Gene3D" id="3.30.420.10">
    <property type="entry name" value="Ribonuclease H-like superfamily/Ribonuclease H"/>
    <property type="match status" value="1"/>
</dbReference>
<dbReference type="InterPro" id="IPR032874">
    <property type="entry name" value="DDE_dom"/>
</dbReference>
<gene>
    <name evidence="6" type="ORF">DLJ82_7332</name>
</gene>
<organism evidence="6 7">
    <name type="scientific">Rhizobium leguminosarum</name>
    <dbReference type="NCBI Taxonomy" id="384"/>
    <lineage>
        <taxon>Bacteria</taxon>
        <taxon>Pseudomonadati</taxon>
        <taxon>Pseudomonadota</taxon>
        <taxon>Alphaproteobacteria</taxon>
        <taxon>Hyphomicrobiales</taxon>
        <taxon>Rhizobiaceae</taxon>
        <taxon>Rhizobium/Agrobacterium group</taxon>
        <taxon>Rhizobium</taxon>
    </lineage>
</organism>
<dbReference type="InterPro" id="IPR047930">
    <property type="entry name" value="Transpos_IS6"/>
</dbReference>
<proteinExistence type="predicted"/>
<feature type="domain" description="Integrase catalytic" evidence="5">
    <location>
        <begin position="77"/>
        <end position="239"/>
    </location>
</feature>
<dbReference type="InterPro" id="IPR012337">
    <property type="entry name" value="RNaseH-like_sf"/>
</dbReference>